<feature type="non-terminal residue" evidence="13">
    <location>
        <position position="1"/>
    </location>
</feature>
<gene>
    <name evidence="13" type="ORF">INT47_010977</name>
</gene>
<dbReference type="InterPro" id="IPR011009">
    <property type="entry name" value="Kinase-like_dom_sf"/>
</dbReference>
<dbReference type="PANTHER" id="PTHR45998:SF2">
    <property type="entry name" value="SERINE_THREONINE-PROTEIN KINASE 16"/>
    <property type="match status" value="1"/>
</dbReference>
<evidence type="ECO:0000259" key="12">
    <source>
        <dbReference type="PROSITE" id="PS50011"/>
    </source>
</evidence>
<keyword evidence="11" id="KW-0732">Signal</keyword>
<evidence type="ECO:0000256" key="4">
    <source>
        <dbReference type="ARBA" id="ARBA00022741"/>
    </source>
</evidence>
<keyword evidence="6 9" id="KW-0067">ATP-binding</keyword>
<dbReference type="GO" id="GO:0006624">
    <property type="term" value="P:vacuolar protein processing"/>
    <property type="evidence" value="ECO:0007669"/>
    <property type="project" value="TreeGrafter"/>
</dbReference>
<dbReference type="Gene3D" id="1.10.510.10">
    <property type="entry name" value="Transferase(Phosphotransferase) domain 1"/>
    <property type="match status" value="2"/>
</dbReference>
<reference evidence="13" key="1">
    <citation type="submission" date="2020-12" db="EMBL/GenBank/DDBJ databases">
        <title>Metabolic potential, ecology and presence of endohyphal bacteria is reflected in genomic diversity of Mucoromycotina.</title>
        <authorList>
            <person name="Muszewska A."/>
            <person name="Okrasinska A."/>
            <person name="Steczkiewicz K."/>
            <person name="Drgas O."/>
            <person name="Orlowska M."/>
            <person name="Perlinska-Lenart U."/>
            <person name="Aleksandrzak-Piekarczyk T."/>
            <person name="Szatraj K."/>
            <person name="Zielenkiewicz U."/>
            <person name="Pilsyk S."/>
            <person name="Malc E."/>
            <person name="Mieczkowski P."/>
            <person name="Kruszewska J.S."/>
            <person name="Biernat P."/>
            <person name="Pawlowska J."/>
        </authorList>
    </citation>
    <scope>NUCLEOTIDE SEQUENCE</scope>
    <source>
        <strain evidence="13">WA0000017839</strain>
    </source>
</reference>
<comment type="caution">
    <text evidence="13">The sequence shown here is derived from an EMBL/GenBank/DDBJ whole genome shotgun (WGS) entry which is preliminary data.</text>
</comment>
<dbReference type="GO" id="GO:0005524">
    <property type="term" value="F:ATP binding"/>
    <property type="evidence" value="ECO:0007669"/>
    <property type="project" value="UniProtKB-UniRule"/>
</dbReference>
<dbReference type="GO" id="GO:0032889">
    <property type="term" value="P:regulation of vacuole fusion, non-autophagic"/>
    <property type="evidence" value="ECO:0007669"/>
    <property type="project" value="TreeGrafter"/>
</dbReference>
<feature type="binding site" evidence="9">
    <location>
        <position position="58"/>
    </location>
    <ligand>
        <name>ATP</name>
        <dbReference type="ChEBI" id="CHEBI:30616"/>
    </ligand>
</feature>
<comment type="catalytic activity">
    <reaction evidence="7">
        <text>L-threonyl-[protein] + ATP = O-phospho-L-threonyl-[protein] + ADP + H(+)</text>
        <dbReference type="Rhea" id="RHEA:46608"/>
        <dbReference type="Rhea" id="RHEA-COMP:11060"/>
        <dbReference type="Rhea" id="RHEA-COMP:11605"/>
        <dbReference type="ChEBI" id="CHEBI:15378"/>
        <dbReference type="ChEBI" id="CHEBI:30013"/>
        <dbReference type="ChEBI" id="CHEBI:30616"/>
        <dbReference type="ChEBI" id="CHEBI:61977"/>
        <dbReference type="ChEBI" id="CHEBI:456216"/>
        <dbReference type="EC" id="2.7.11.1"/>
    </reaction>
</comment>
<evidence type="ECO:0000256" key="10">
    <source>
        <dbReference type="SAM" id="MobiDB-lite"/>
    </source>
</evidence>
<organism evidence="13 14">
    <name type="scientific">Mucor saturninus</name>
    <dbReference type="NCBI Taxonomy" id="64648"/>
    <lineage>
        <taxon>Eukaryota</taxon>
        <taxon>Fungi</taxon>
        <taxon>Fungi incertae sedis</taxon>
        <taxon>Mucoromycota</taxon>
        <taxon>Mucoromycotina</taxon>
        <taxon>Mucoromycetes</taxon>
        <taxon>Mucorales</taxon>
        <taxon>Mucorineae</taxon>
        <taxon>Mucoraceae</taxon>
        <taxon>Mucor</taxon>
    </lineage>
</organism>
<dbReference type="InterPro" id="IPR052239">
    <property type="entry name" value="Ser/Thr-specific_kinases"/>
</dbReference>
<feature type="chain" id="PRO_5034678797" description="non-specific serine/threonine protein kinase" evidence="11">
    <location>
        <begin position="20"/>
        <end position="368"/>
    </location>
</feature>
<dbReference type="PROSITE" id="PS00107">
    <property type="entry name" value="PROTEIN_KINASE_ATP"/>
    <property type="match status" value="1"/>
</dbReference>
<evidence type="ECO:0000313" key="13">
    <source>
        <dbReference type="EMBL" id="KAG2197271.1"/>
    </source>
</evidence>
<comment type="catalytic activity">
    <reaction evidence="8">
        <text>L-seryl-[protein] + ATP = O-phospho-L-seryl-[protein] + ADP + H(+)</text>
        <dbReference type="Rhea" id="RHEA:17989"/>
        <dbReference type="Rhea" id="RHEA-COMP:9863"/>
        <dbReference type="Rhea" id="RHEA-COMP:11604"/>
        <dbReference type="ChEBI" id="CHEBI:15378"/>
        <dbReference type="ChEBI" id="CHEBI:29999"/>
        <dbReference type="ChEBI" id="CHEBI:30616"/>
        <dbReference type="ChEBI" id="CHEBI:83421"/>
        <dbReference type="ChEBI" id="CHEBI:456216"/>
        <dbReference type="EC" id="2.7.11.1"/>
    </reaction>
</comment>
<evidence type="ECO:0000313" key="14">
    <source>
        <dbReference type="Proteomes" id="UP000603453"/>
    </source>
</evidence>
<evidence type="ECO:0000256" key="1">
    <source>
        <dbReference type="ARBA" id="ARBA00012513"/>
    </source>
</evidence>
<dbReference type="InterPro" id="IPR017441">
    <property type="entry name" value="Protein_kinase_ATP_BS"/>
</dbReference>
<dbReference type="Pfam" id="PF00069">
    <property type="entry name" value="Pkinase"/>
    <property type="match status" value="2"/>
</dbReference>
<sequence>ASMSFLASIFDMFLGCCISSSNLSINGRAYRIVKLLGEGGFSFVYLAQDGSGNLYALKKIRCTLGTEEADLAQREVDIYRLFSHKNIIKLLDSSTITESDGSKTIYIFLPYYKRGNLQDAINKHNLNKTHFPESDMIRMFREICVAVKALHTYKAQGGARVMYEPSQVISTEDENRQDEALLSRNPQDESSGGEQVAVGKRGEMVPWAHRDIKPGNVLIADDGETPILMDFGSACPARIHIENRQQALSQQDLAAEQCTMPYRAPELFDVKTGTTLDEKVDIWSLGCTLFAMAYGQSPFEVNMDQGGSVALAVLNNQYKFPTKDDHYSQDVKDAIKWMLTANPADRPNIHQVTMKLKNMKEKKTYHFS</sequence>
<evidence type="ECO:0000256" key="5">
    <source>
        <dbReference type="ARBA" id="ARBA00022777"/>
    </source>
</evidence>
<evidence type="ECO:0000256" key="3">
    <source>
        <dbReference type="ARBA" id="ARBA00022679"/>
    </source>
</evidence>
<dbReference type="PANTHER" id="PTHR45998">
    <property type="entry name" value="SERINE/THREONINE-PROTEIN KINASE 16"/>
    <property type="match status" value="1"/>
</dbReference>
<keyword evidence="3" id="KW-0808">Transferase</keyword>
<evidence type="ECO:0000256" key="8">
    <source>
        <dbReference type="ARBA" id="ARBA00048679"/>
    </source>
</evidence>
<keyword evidence="14" id="KW-1185">Reference proteome</keyword>
<dbReference type="CDD" id="cd13986">
    <property type="entry name" value="STKc_16"/>
    <property type="match status" value="1"/>
</dbReference>
<evidence type="ECO:0000256" key="2">
    <source>
        <dbReference type="ARBA" id="ARBA00022527"/>
    </source>
</evidence>
<feature type="domain" description="Protein kinase" evidence="12">
    <location>
        <begin position="30"/>
        <end position="368"/>
    </location>
</feature>
<proteinExistence type="predicted"/>
<protein>
    <recommendedName>
        <fullName evidence="1">non-specific serine/threonine protein kinase</fullName>
        <ecNumber evidence="1">2.7.11.1</ecNumber>
    </recommendedName>
</protein>
<dbReference type="EC" id="2.7.11.1" evidence="1"/>
<dbReference type="OrthoDB" id="248923at2759"/>
<dbReference type="SMART" id="SM00220">
    <property type="entry name" value="S_TKc"/>
    <property type="match status" value="1"/>
</dbReference>
<evidence type="ECO:0000256" key="9">
    <source>
        <dbReference type="PROSITE-ProRule" id="PRU10141"/>
    </source>
</evidence>
<keyword evidence="4 9" id="KW-0547">Nucleotide-binding</keyword>
<dbReference type="AlphaFoldDB" id="A0A8H7UST0"/>
<dbReference type="EMBL" id="JAEPRD010000131">
    <property type="protein sequence ID" value="KAG2197271.1"/>
    <property type="molecule type" value="Genomic_DNA"/>
</dbReference>
<feature type="compositionally biased region" description="Polar residues" evidence="10">
    <location>
        <begin position="184"/>
        <end position="193"/>
    </location>
</feature>
<dbReference type="Proteomes" id="UP000603453">
    <property type="component" value="Unassembled WGS sequence"/>
</dbReference>
<dbReference type="SUPFAM" id="SSF56112">
    <property type="entry name" value="Protein kinase-like (PK-like)"/>
    <property type="match status" value="1"/>
</dbReference>
<dbReference type="GO" id="GO:0005794">
    <property type="term" value="C:Golgi apparatus"/>
    <property type="evidence" value="ECO:0007669"/>
    <property type="project" value="TreeGrafter"/>
</dbReference>
<dbReference type="PROSITE" id="PS50011">
    <property type="entry name" value="PROTEIN_KINASE_DOM"/>
    <property type="match status" value="1"/>
</dbReference>
<evidence type="ECO:0000256" key="11">
    <source>
        <dbReference type="SAM" id="SignalP"/>
    </source>
</evidence>
<dbReference type="GO" id="GO:0004674">
    <property type="term" value="F:protein serine/threonine kinase activity"/>
    <property type="evidence" value="ECO:0007669"/>
    <property type="project" value="UniProtKB-KW"/>
</dbReference>
<evidence type="ECO:0000256" key="6">
    <source>
        <dbReference type="ARBA" id="ARBA00022840"/>
    </source>
</evidence>
<feature type="signal peptide" evidence="11">
    <location>
        <begin position="1"/>
        <end position="19"/>
    </location>
</feature>
<name>A0A8H7UST0_9FUNG</name>
<keyword evidence="5" id="KW-0418">Kinase</keyword>
<keyword evidence="2" id="KW-0723">Serine/threonine-protein kinase</keyword>
<dbReference type="GO" id="GO:0005773">
    <property type="term" value="C:vacuole"/>
    <property type="evidence" value="ECO:0007669"/>
    <property type="project" value="GOC"/>
</dbReference>
<accession>A0A8H7UST0</accession>
<evidence type="ECO:0000256" key="7">
    <source>
        <dbReference type="ARBA" id="ARBA00047899"/>
    </source>
</evidence>
<dbReference type="InterPro" id="IPR000719">
    <property type="entry name" value="Prot_kinase_dom"/>
</dbReference>
<feature type="region of interest" description="Disordered" evidence="10">
    <location>
        <begin position="169"/>
        <end position="198"/>
    </location>
</feature>